<keyword evidence="2" id="KW-0963">Cytoplasm</keyword>
<feature type="domain" description="Katanin p80 subunit C-terminal" evidence="5">
    <location>
        <begin position="568"/>
        <end position="711"/>
    </location>
</feature>
<accession>A0AA39HI32</accession>
<dbReference type="SMART" id="SM00320">
    <property type="entry name" value="WD40"/>
    <property type="match status" value="3"/>
</dbReference>
<feature type="compositionally biased region" description="Basic and acidic residues" evidence="4">
    <location>
        <begin position="479"/>
        <end position="491"/>
    </location>
</feature>
<dbReference type="Pfam" id="PF13925">
    <property type="entry name" value="Katanin_con80"/>
    <property type="match status" value="1"/>
</dbReference>
<evidence type="ECO:0000256" key="2">
    <source>
        <dbReference type="ARBA" id="ARBA00022490"/>
    </source>
</evidence>
<dbReference type="GO" id="GO:0008017">
    <property type="term" value="F:microtubule binding"/>
    <property type="evidence" value="ECO:0007669"/>
    <property type="project" value="InterPro"/>
</dbReference>
<dbReference type="InterPro" id="IPR001680">
    <property type="entry name" value="WD40_rpt"/>
</dbReference>
<feature type="compositionally biased region" description="Low complexity" evidence="4">
    <location>
        <begin position="444"/>
        <end position="461"/>
    </location>
</feature>
<evidence type="ECO:0000259" key="5">
    <source>
        <dbReference type="Pfam" id="PF13925"/>
    </source>
</evidence>
<dbReference type="PANTHER" id="PTHR19845">
    <property type="entry name" value="KATANIN P80 SUBUNIT"/>
    <property type="match status" value="1"/>
</dbReference>
<feature type="compositionally biased region" description="Basic residues" evidence="4">
    <location>
        <begin position="529"/>
        <end position="539"/>
    </location>
</feature>
<sequence length="735" mass="80900">MVPQRATCANECRWGDRRRRPIWIAEFSAVNSWELEPFELHLNGCKSMNIIYEYPLGDQPNVGVLAPLTKSALLGLPLCQYSYDINSPVPDGVSTFRNLAVGPQPVTCCAVSNDQSAFAYATNVMTIIDSHSGREKRSNLIHDGAVRGVCQYNKNPYCWMSTSDDRNLRSWDTRDYPGDVKFPTKPSMTRCVCMSPDDNVVAVGGDTIIMYDVRTRRVLNELAPNSPVVEMCVHIGEALLAVGCEDRVVSFWDMDTLECVSQSSACDSAIRRLQFIDCRHSAALKAAGRPYPFLLLAATDTRISTFGYEPFEICSFVSTSANPEHFVTLDMRVDRTASSPIITTLGYSDEPTAWSVKQIELETLLSASQFAVSPSSVEASIADDFESLSSPLDTDELESPVDEEMVLKPPEDSFSVVLVPISQPSSPAHRASRTNTNPKPPIGRPLSRPRSAAAVSSAALSQPVRPTMTNRGRVPTHGADARFNRKADVKARASASLVAERPPLPGAPNPLLASRSRTTSKSSSALPRSHSKTNTRRSSVHPPTQRRASRSPSGPATAASIIMNARSGHEQVTSNLDRRLKQINALLRTLQARGINETLAEAIDTGDTALLSEVIRKINGKPKLWTISLCSRIASHLRKVLSDRNELYVDAGLEALQTIVSSFGDLLRQAASTNPNEIGVNMAAEERQARCIKCIEALREIRMNQPFLERRMSPDRRLKFNALMEIFDNKIETLK</sequence>
<keyword evidence="7" id="KW-1185">Reference proteome</keyword>
<keyword evidence="3" id="KW-0206">Cytoskeleton</keyword>
<name>A0AA39HI32_9BILA</name>
<dbReference type="InterPro" id="IPR036322">
    <property type="entry name" value="WD40_repeat_dom_sf"/>
</dbReference>
<organism evidence="6 7">
    <name type="scientific">Steinernema hermaphroditum</name>
    <dbReference type="NCBI Taxonomy" id="289476"/>
    <lineage>
        <taxon>Eukaryota</taxon>
        <taxon>Metazoa</taxon>
        <taxon>Ecdysozoa</taxon>
        <taxon>Nematoda</taxon>
        <taxon>Chromadorea</taxon>
        <taxon>Rhabditida</taxon>
        <taxon>Tylenchina</taxon>
        <taxon>Panagrolaimomorpha</taxon>
        <taxon>Strongyloidoidea</taxon>
        <taxon>Steinernematidae</taxon>
        <taxon>Steinernema</taxon>
    </lineage>
</organism>
<protein>
    <recommendedName>
        <fullName evidence="5">Katanin p80 subunit C-terminal domain-containing protein</fullName>
    </recommendedName>
</protein>
<dbReference type="GO" id="GO:0007019">
    <property type="term" value="P:microtubule depolymerization"/>
    <property type="evidence" value="ECO:0007669"/>
    <property type="project" value="TreeGrafter"/>
</dbReference>
<gene>
    <name evidence="6" type="ORF">QR680_017842</name>
</gene>
<dbReference type="EMBL" id="JAUCMV010000004">
    <property type="protein sequence ID" value="KAK0405178.1"/>
    <property type="molecule type" value="Genomic_DNA"/>
</dbReference>
<evidence type="ECO:0000256" key="4">
    <source>
        <dbReference type="SAM" id="MobiDB-lite"/>
    </source>
</evidence>
<dbReference type="InterPro" id="IPR015943">
    <property type="entry name" value="WD40/YVTN_repeat-like_dom_sf"/>
</dbReference>
<comment type="subcellular location">
    <subcellularLocation>
        <location evidence="1">Cytoplasm</location>
        <location evidence="1">Cytoskeleton</location>
    </subcellularLocation>
</comment>
<dbReference type="Gene3D" id="2.130.10.10">
    <property type="entry name" value="YVTN repeat-like/Quinoprotein amine dehydrogenase"/>
    <property type="match status" value="1"/>
</dbReference>
<evidence type="ECO:0000256" key="1">
    <source>
        <dbReference type="ARBA" id="ARBA00004245"/>
    </source>
</evidence>
<evidence type="ECO:0000256" key="3">
    <source>
        <dbReference type="ARBA" id="ARBA00023212"/>
    </source>
</evidence>
<dbReference type="PANTHER" id="PTHR19845:SF0">
    <property type="entry name" value="KATANIN P80 WD40 REPEAT-CONTAINING SUBUNIT B1"/>
    <property type="match status" value="1"/>
</dbReference>
<evidence type="ECO:0000313" key="6">
    <source>
        <dbReference type="EMBL" id="KAK0405178.1"/>
    </source>
</evidence>
<feature type="region of interest" description="Disordered" evidence="4">
    <location>
        <begin position="423"/>
        <end position="557"/>
    </location>
</feature>
<dbReference type="SUPFAM" id="SSF50978">
    <property type="entry name" value="WD40 repeat-like"/>
    <property type="match status" value="1"/>
</dbReference>
<reference evidence="6" key="1">
    <citation type="submission" date="2023-06" db="EMBL/GenBank/DDBJ databases">
        <title>Genomic analysis of the entomopathogenic nematode Steinernema hermaphroditum.</title>
        <authorList>
            <person name="Schwarz E.M."/>
            <person name="Heppert J.K."/>
            <person name="Baniya A."/>
            <person name="Schwartz H.T."/>
            <person name="Tan C.-H."/>
            <person name="Antoshechkin I."/>
            <person name="Sternberg P.W."/>
            <person name="Goodrich-Blair H."/>
            <person name="Dillman A.R."/>
        </authorList>
    </citation>
    <scope>NUCLEOTIDE SEQUENCE</scope>
    <source>
        <strain evidence="6">PS9179</strain>
        <tissue evidence="6">Whole animal</tissue>
    </source>
</reference>
<evidence type="ECO:0000313" key="7">
    <source>
        <dbReference type="Proteomes" id="UP001175271"/>
    </source>
</evidence>
<comment type="caution">
    <text evidence="6">The sequence shown here is derived from an EMBL/GenBank/DDBJ whole genome shotgun (WGS) entry which is preliminary data.</text>
</comment>
<proteinExistence type="predicted"/>
<dbReference type="Proteomes" id="UP001175271">
    <property type="component" value="Unassembled WGS sequence"/>
</dbReference>
<dbReference type="InterPro" id="IPR028021">
    <property type="entry name" value="Katanin_C-terminal"/>
</dbReference>
<dbReference type="AlphaFoldDB" id="A0AA39HI32"/>
<feature type="compositionally biased region" description="Low complexity" evidence="4">
    <location>
        <begin position="509"/>
        <end position="524"/>
    </location>
</feature>
<dbReference type="GO" id="GO:0008352">
    <property type="term" value="C:katanin complex"/>
    <property type="evidence" value="ECO:0007669"/>
    <property type="project" value="TreeGrafter"/>
</dbReference>